<reference evidence="1" key="1">
    <citation type="journal article" date="2022" name="Int. J. Mol. Sci.">
        <title>Draft Genome of Tanacetum Coccineum: Genomic Comparison of Closely Related Tanacetum-Family Plants.</title>
        <authorList>
            <person name="Yamashiro T."/>
            <person name="Shiraishi A."/>
            <person name="Nakayama K."/>
            <person name="Satake H."/>
        </authorList>
    </citation>
    <scope>NUCLEOTIDE SEQUENCE</scope>
</reference>
<feature type="non-terminal residue" evidence="1">
    <location>
        <position position="1"/>
    </location>
</feature>
<proteinExistence type="predicted"/>
<name>A0ABQ5G757_9ASTR</name>
<dbReference type="EMBL" id="BQNB010018166">
    <property type="protein sequence ID" value="GJT71424.1"/>
    <property type="molecule type" value="Genomic_DNA"/>
</dbReference>
<organism evidence="1 2">
    <name type="scientific">Tanacetum coccineum</name>
    <dbReference type="NCBI Taxonomy" id="301880"/>
    <lineage>
        <taxon>Eukaryota</taxon>
        <taxon>Viridiplantae</taxon>
        <taxon>Streptophyta</taxon>
        <taxon>Embryophyta</taxon>
        <taxon>Tracheophyta</taxon>
        <taxon>Spermatophyta</taxon>
        <taxon>Magnoliopsida</taxon>
        <taxon>eudicotyledons</taxon>
        <taxon>Gunneridae</taxon>
        <taxon>Pentapetalae</taxon>
        <taxon>asterids</taxon>
        <taxon>campanulids</taxon>
        <taxon>Asterales</taxon>
        <taxon>Asteraceae</taxon>
        <taxon>Asteroideae</taxon>
        <taxon>Anthemideae</taxon>
        <taxon>Anthemidinae</taxon>
        <taxon>Tanacetum</taxon>
    </lineage>
</organism>
<sequence length="74" mass="8508">HPFVKGEDCATSVSPRDPFDFPDWEMEQYLPVTPESECRIAGVTFVSPQDRLRRLVTTANRPSWLVESGWITVR</sequence>
<reference evidence="1" key="2">
    <citation type="submission" date="2022-01" db="EMBL/GenBank/DDBJ databases">
        <authorList>
            <person name="Yamashiro T."/>
            <person name="Shiraishi A."/>
            <person name="Satake H."/>
            <person name="Nakayama K."/>
        </authorList>
    </citation>
    <scope>NUCLEOTIDE SEQUENCE</scope>
</reference>
<gene>
    <name evidence="1" type="ORF">Tco_1030710</name>
</gene>
<evidence type="ECO:0000313" key="1">
    <source>
        <dbReference type="EMBL" id="GJT71424.1"/>
    </source>
</evidence>
<evidence type="ECO:0000313" key="2">
    <source>
        <dbReference type="Proteomes" id="UP001151760"/>
    </source>
</evidence>
<protein>
    <submittedName>
        <fullName evidence="1">Uncharacterized protein</fullName>
    </submittedName>
</protein>
<dbReference type="Proteomes" id="UP001151760">
    <property type="component" value="Unassembled WGS sequence"/>
</dbReference>
<keyword evidence="2" id="KW-1185">Reference proteome</keyword>
<comment type="caution">
    <text evidence="1">The sequence shown here is derived from an EMBL/GenBank/DDBJ whole genome shotgun (WGS) entry which is preliminary data.</text>
</comment>
<accession>A0ABQ5G757</accession>